<feature type="domain" description="MobA-like NTP transferase" evidence="3">
    <location>
        <begin position="3"/>
        <end position="121"/>
    </location>
</feature>
<dbReference type="Pfam" id="PF12804">
    <property type="entry name" value="NTP_transf_3"/>
    <property type="match status" value="1"/>
</dbReference>
<keyword evidence="5" id="KW-1185">Reference proteome</keyword>
<dbReference type="PANTHER" id="PTHR43584">
    <property type="entry name" value="NUCLEOTIDYL TRANSFERASE"/>
    <property type="match status" value="1"/>
</dbReference>
<dbReference type="PANTHER" id="PTHR43584:SF8">
    <property type="entry name" value="N-ACETYLMURAMATE ALPHA-1-PHOSPHATE URIDYLYLTRANSFERASE"/>
    <property type="match status" value="1"/>
</dbReference>
<dbReference type="AlphaFoldDB" id="A0A1G9B4D2"/>
<dbReference type="SUPFAM" id="SSF53448">
    <property type="entry name" value="Nucleotide-diphospho-sugar transferases"/>
    <property type="match status" value="1"/>
</dbReference>
<dbReference type="STRING" id="246191.SAMN05660337_0151"/>
<dbReference type="CDD" id="cd02523">
    <property type="entry name" value="PC_cytidylyltransferase"/>
    <property type="match status" value="1"/>
</dbReference>
<dbReference type="InterPro" id="IPR029044">
    <property type="entry name" value="Nucleotide-diphossugar_trans"/>
</dbReference>
<keyword evidence="4" id="KW-0418">Kinase</keyword>
<dbReference type="InterPro" id="IPR025877">
    <property type="entry name" value="MobA-like_NTP_Trfase"/>
</dbReference>
<gene>
    <name evidence="4" type="ORF">SAMN05660337_0151</name>
</gene>
<dbReference type="Gene3D" id="3.90.550.10">
    <property type="entry name" value="Spore Coat Polysaccharide Biosynthesis Protein SpsA, Chain A"/>
    <property type="match status" value="1"/>
</dbReference>
<proteinExistence type="predicted"/>
<dbReference type="OrthoDB" id="9788272at2"/>
<evidence type="ECO:0000313" key="4">
    <source>
        <dbReference type="EMBL" id="SDK34363.1"/>
    </source>
</evidence>
<name>A0A1G9B4D2_9BACT</name>
<evidence type="ECO:0000256" key="1">
    <source>
        <dbReference type="ARBA" id="ARBA00022679"/>
    </source>
</evidence>
<dbReference type="InterPro" id="IPR050065">
    <property type="entry name" value="GlmU-like"/>
</dbReference>
<accession>A0A1G9B4D2</accession>
<sequence length="228" mass="25926">MKAVILAAGIGSRLSRPFPKSLSVLPYGETILGRQVRILKDLGVNEIIIVVGFKMTLIMENFPEVYYKYNPNYYITNTSKSLLCAIEDLDDDILWMNGDVVFDKAIIREVLSIKDDSFVCVDCKSCGEEEVKYTRDDQGYINEISKEVVNAEGEAVGINMILKKDLKTYAEALRKCDDNDYFEKGIEMIIHDGVKIKPVDISNYKCIEVDFEEDWVSAQASFQTRDNK</sequence>
<evidence type="ECO:0000256" key="2">
    <source>
        <dbReference type="ARBA" id="ARBA00022695"/>
    </source>
</evidence>
<dbReference type="GO" id="GO:0016779">
    <property type="term" value="F:nucleotidyltransferase activity"/>
    <property type="evidence" value="ECO:0007669"/>
    <property type="project" value="UniProtKB-KW"/>
</dbReference>
<reference evidence="5" key="1">
    <citation type="submission" date="2016-10" db="EMBL/GenBank/DDBJ databases">
        <authorList>
            <person name="Varghese N."/>
            <person name="Submissions S."/>
        </authorList>
    </citation>
    <scope>NUCLEOTIDE SEQUENCE [LARGE SCALE GENOMIC DNA]</scope>
    <source>
        <strain evidence="5">DSM 16995</strain>
    </source>
</reference>
<dbReference type="RefSeq" id="WP_092157268.1">
    <property type="nucleotide sequence ID" value="NZ_FNGA01000001.1"/>
</dbReference>
<evidence type="ECO:0000313" key="5">
    <source>
        <dbReference type="Proteomes" id="UP000199053"/>
    </source>
</evidence>
<dbReference type="GO" id="GO:0016301">
    <property type="term" value="F:kinase activity"/>
    <property type="evidence" value="ECO:0007669"/>
    <property type="project" value="UniProtKB-KW"/>
</dbReference>
<protein>
    <submittedName>
        <fullName evidence="4">Choline kinase</fullName>
    </submittedName>
</protein>
<organism evidence="4 5">
    <name type="scientific">Maridesulfovibrio ferrireducens</name>
    <dbReference type="NCBI Taxonomy" id="246191"/>
    <lineage>
        <taxon>Bacteria</taxon>
        <taxon>Pseudomonadati</taxon>
        <taxon>Thermodesulfobacteriota</taxon>
        <taxon>Desulfovibrionia</taxon>
        <taxon>Desulfovibrionales</taxon>
        <taxon>Desulfovibrionaceae</taxon>
        <taxon>Maridesulfovibrio</taxon>
    </lineage>
</organism>
<evidence type="ECO:0000259" key="3">
    <source>
        <dbReference type="Pfam" id="PF12804"/>
    </source>
</evidence>
<dbReference type="EMBL" id="FNGA01000001">
    <property type="protein sequence ID" value="SDK34363.1"/>
    <property type="molecule type" value="Genomic_DNA"/>
</dbReference>
<keyword evidence="1" id="KW-0808">Transferase</keyword>
<keyword evidence="2" id="KW-0548">Nucleotidyltransferase</keyword>
<dbReference type="Proteomes" id="UP000199053">
    <property type="component" value="Unassembled WGS sequence"/>
</dbReference>